<evidence type="ECO:0000256" key="1">
    <source>
        <dbReference type="SAM" id="MobiDB-lite"/>
    </source>
</evidence>
<keyword evidence="3" id="KW-1185">Reference proteome</keyword>
<evidence type="ECO:0000313" key="3">
    <source>
        <dbReference type="Proteomes" id="UP000734854"/>
    </source>
</evidence>
<evidence type="ECO:0000313" key="2">
    <source>
        <dbReference type="EMBL" id="KAG6487613.1"/>
    </source>
</evidence>
<organism evidence="2 3">
    <name type="scientific">Zingiber officinale</name>
    <name type="common">Ginger</name>
    <name type="synonym">Amomum zingiber</name>
    <dbReference type="NCBI Taxonomy" id="94328"/>
    <lineage>
        <taxon>Eukaryota</taxon>
        <taxon>Viridiplantae</taxon>
        <taxon>Streptophyta</taxon>
        <taxon>Embryophyta</taxon>
        <taxon>Tracheophyta</taxon>
        <taxon>Spermatophyta</taxon>
        <taxon>Magnoliopsida</taxon>
        <taxon>Liliopsida</taxon>
        <taxon>Zingiberales</taxon>
        <taxon>Zingiberaceae</taxon>
        <taxon>Zingiber</taxon>
    </lineage>
</organism>
<proteinExistence type="predicted"/>
<feature type="region of interest" description="Disordered" evidence="1">
    <location>
        <begin position="34"/>
        <end position="60"/>
    </location>
</feature>
<protein>
    <submittedName>
        <fullName evidence="2">Uncharacterized protein</fullName>
    </submittedName>
</protein>
<dbReference type="EMBL" id="JACMSC010000015">
    <property type="protein sequence ID" value="KAG6487613.1"/>
    <property type="molecule type" value="Genomic_DNA"/>
</dbReference>
<gene>
    <name evidence="2" type="ORF">ZIOFF_056203</name>
</gene>
<dbReference type="AlphaFoldDB" id="A0A8J5FLS4"/>
<dbReference type="Proteomes" id="UP000734854">
    <property type="component" value="Unassembled WGS sequence"/>
</dbReference>
<comment type="caution">
    <text evidence="2">The sequence shown here is derived from an EMBL/GenBank/DDBJ whole genome shotgun (WGS) entry which is preliminary data.</text>
</comment>
<name>A0A8J5FLS4_ZINOF</name>
<accession>A0A8J5FLS4</accession>
<sequence>MIWEWTSAVKLVGGELSDGIGLLLGMEWPMAGRGEISNPDRRNTAATQRQTEPEGDDEFRKSYPLYSTYCQLANDTCGSILLKEHHDKHKEMADIERKAINQLFITLREVELIIQTKEYDYTHHAHNEGREADWHQQLQAIKDAKKQLWEDSLCLRETTRQILEHPP</sequence>
<reference evidence="2 3" key="1">
    <citation type="submission" date="2020-08" db="EMBL/GenBank/DDBJ databases">
        <title>Plant Genome Project.</title>
        <authorList>
            <person name="Zhang R.-G."/>
        </authorList>
    </citation>
    <scope>NUCLEOTIDE SEQUENCE [LARGE SCALE GENOMIC DNA]</scope>
    <source>
        <tissue evidence="2">Rhizome</tissue>
    </source>
</reference>